<accession>A0A1C2G9N3</accession>
<feature type="domain" description="IrrE N-terminal-like" evidence="1">
    <location>
        <begin position="29"/>
        <end position="115"/>
    </location>
</feature>
<organism evidence="2 3">
    <name type="scientific">Limosilactobacillus reuteri</name>
    <name type="common">Lactobacillus reuteri</name>
    <dbReference type="NCBI Taxonomy" id="1598"/>
    <lineage>
        <taxon>Bacteria</taxon>
        <taxon>Bacillati</taxon>
        <taxon>Bacillota</taxon>
        <taxon>Bacilli</taxon>
        <taxon>Lactobacillales</taxon>
        <taxon>Lactobacillaceae</taxon>
        <taxon>Limosilactobacillus</taxon>
    </lineage>
</organism>
<dbReference type="InterPro" id="IPR010359">
    <property type="entry name" value="IrrE_HExxH"/>
</dbReference>
<sequence length="147" mass="17105">MAPFIERNYEKIKKKYTLSSPKELLKEADIDLLPYPLDMNTGGFTTTNQRCSTIVVNSNWDEHYLGFVILHEFSHLVLHGGTSTPYYRRIGSGLMVPKIEHEANELAIKLLLDMHDKDEIKRLTKSQLIYYLGIDEDLLKYIPKFTR</sequence>
<dbReference type="Pfam" id="PF06114">
    <property type="entry name" value="Peptidase_M78"/>
    <property type="match status" value="1"/>
</dbReference>
<proteinExistence type="predicted"/>
<evidence type="ECO:0000259" key="1">
    <source>
        <dbReference type="Pfam" id="PF06114"/>
    </source>
</evidence>
<dbReference type="RefSeq" id="WP_066035667.1">
    <property type="nucleotide sequence ID" value="NZ_CP136906.1"/>
</dbReference>
<name>A0A1C2G9N3_LIMRT</name>
<dbReference type="Proteomes" id="UP000095141">
    <property type="component" value="Unassembled WGS sequence"/>
</dbReference>
<dbReference type="Gene3D" id="1.10.10.2910">
    <property type="match status" value="1"/>
</dbReference>
<dbReference type="AlphaFoldDB" id="A0A1C2G9N3"/>
<evidence type="ECO:0000313" key="3">
    <source>
        <dbReference type="Proteomes" id="UP000095141"/>
    </source>
</evidence>
<evidence type="ECO:0000313" key="2">
    <source>
        <dbReference type="EMBL" id="OCX48167.1"/>
    </source>
</evidence>
<gene>
    <name evidence="2" type="ORF">BFD03_05265</name>
</gene>
<comment type="caution">
    <text evidence="2">The sequence shown here is derived from an EMBL/GenBank/DDBJ whole genome shotgun (WGS) entry which is preliminary data.</text>
</comment>
<reference evidence="2 3" key="1">
    <citation type="submission" date="2016-08" db="EMBL/GenBank/DDBJ databases">
        <title>Probiotic bacterium isolated from chicken gut.</title>
        <authorList>
            <person name="Levy J.L."/>
            <person name="Hassan H.M."/>
            <person name="Mendoza M.A."/>
        </authorList>
    </citation>
    <scope>NUCLEOTIDE SEQUENCE [LARGE SCALE GENOMIC DNA]</scope>
    <source>
        <strain evidence="2 3">P43</strain>
    </source>
</reference>
<protein>
    <submittedName>
        <fullName evidence="2">Toxin-antitoxin system toxin subunit</fullName>
    </submittedName>
</protein>
<dbReference type="EMBL" id="MCNS01000008">
    <property type="protein sequence ID" value="OCX48167.1"/>
    <property type="molecule type" value="Genomic_DNA"/>
</dbReference>